<organism evidence="1 2">
    <name type="scientific">Ameca splendens</name>
    <dbReference type="NCBI Taxonomy" id="208324"/>
    <lineage>
        <taxon>Eukaryota</taxon>
        <taxon>Metazoa</taxon>
        <taxon>Chordata</taxon>
        <taxon>Craniata</taxon>
        <taxon>Vertebrata</taxon>
        <taxon>Euteleostomi</taxon>
        <taxon>Actinopterygii</taxon>
        <taxon>Neopterygii</taxon>
        <taxon>Teleostei</taxon>
        <taxon>Neoteleostei</taxon>
        <taxon>Acanthomorphata</taxon>
        <taxon>Ovalentaria</taxon>
        <taxon>Atherinomorphae</taxon>
        <taxon>Cyprinodontiformes</taxon>
        <taxon>Goodeidae</taxon>
        <taxon>Ameca</taxon>
    </lineage>
</organism>
<name>A0ABV1A4V5_9TELE</name>
<dbReference type="Proteomes" id="UP001469553">
    <property type="component" value="Unassembled WGS sequence"/>
</dbReference>
<sequence length="103" mass="11001">MAESSEWITGLLFHSVGEIQRVLKTAVVLGEQVVQQTRSKMDSLVSGMGASRGNVIQVTMEVLVMAEVSSKENMHVGTGTSVISVTVNTQASVTSFLLLLCCQ</sequence>
<accession>A0ABV1A4V5</accession>
<evidence type="ECO:0000313" key="1">
    <source>
        <dbReference type="EMBL" id="MEQ2312498.1"/>
    </source>
</evidence>
<gene>
    <name evidence="1" type="ORF">AMECASPLE_031683</name>
</gene>
<protein>
    <submittedName>
        <fullName evidence="1">Uncharacterized protein</fullName>
    </submittedName>
</protein>
<dbReference type="EMBL" id="JAHRIP010079217">
    <property type="protein sequence ID" value="MEQ2312498.1"/>
    <property type="molecule type" value="Genomic_DNA"/>
</dbReference>
<evidence type="ECO:0000313" key="2">
    <source>
        <dbReference type="Proteomes" id="UP001469553"/>
    </source>
</evidence>
<reference evidence="1 2" key="1">
    <citation type="submission" date="2021-06" db="EMBL/GenBank/DDBJ databases">
        <authorList>
            <person name="Palmer J.M."/>
        </authorList>
    </citation>
    <scope>NUCLEOTIDE SEQUENCE [LARGE SCALE GENOMIC DNA]</scope>
    <source>
        <strain evidence="1 2">AS_MEX2019</strain>
        <tissue evidence="1">Muscle</tissue>
    </source>
</reference>
<proteinExistence type="predicted"/>
<keyword evidence="2" id="KW-1185">Reference proteome</keyword>
<comment type="caution">
    <text evidence="1">The sequence shown here is derived from an EMBL/GenBank/DDBJ whole genome shotgun (WGS) entry which is preliminary data.</text>
</comment>